<dbReference type="Proteomes" id="UP000235786">
    <property type="component" value="Unassembled WGS sequence"/>
</dbReference>
<dbReference type="Gene3D" id="3.40.50.720">
    <property type="entry name" value="NAD(P)-binding Rossmann-like Domain"/>
    <property type="match status" value="1"/>
</dbReference>
<protein>
    <submittedName>
        <fullName evidence="5">NAD(P)-binding protein</fullName>
    </submittedName>
</protein>
<evidence type="ECO:0000259" key="4">
    <source>
        <dbReference type="Pfam" id="PF05368"/>
    </source>
</evidence>
<dbReference type="Pfam" id="PF05368">
    <property type="entry name" value="NmrA"/>
    <property type="match status" value="1"/>
</dbReference>
<dbReference type="PANTHER" id="PTHR47706">
    <property type="entry name" value="NMRA-LIKE FAMILY PROTEIN"/>
    <property type="match status" value="1"/>
</dbReference>
<evidence type="ECO:0000313" key="6">
    <source>
        <dbReference type="Proteomes" id="UP000235786"/>
    </source>
</evidence>
<keyword evidence="2" id="KW-0521">NADP</keyword>
<dbReference type="InterPro" id="IPR036291">
    <property type="entry name" value="NAD(P)-bd_dom_sf"/>
</dbReference>
<proteinExistence type="inferred from homology"/>
<dbReference type="PANTHER" id="PTHR47706:SF4">
    <property type="entry name" value="NMRA-LIKE DOMAIN-CONTAINING PROTEIN"/>
    <property type="match status" value="1"/>
</dbReference>
<name>A0A2J6S430_HYAVF</name>
<keyword evidence="6" id="KW-1185">Reference proteome</keyword>
<dbReference type="Gene3D" id="3.90.25.10">
    <property type="entry name" value="UDP-galactose 4-epimerase, domain 1"/>
    <property type="match status" value="1"/>
</dbReference>
<reference evidence="5 6" key="1">
    <citation type="submission" date="2016-04" db="EMBL/GenBank/DDBJ databases">
        <title>A degradative enzymes factory behind the ericoid mycorrhizal symbiosis.</title>
        <authorList>
            <consortium name="DOE Joint Genome Institute"/>
            <person name="Martino E."/>
            <person name="Morin E."/>
            <person name="Grelet G."/>
            <person name="Kuo A."/>
            <person name="Kohler A."/>
            <person name="Daghino S."/>
            <person name="Barry K."/>
            <person name="Choi C."/>
            <person name="Cichocki N."/>
            <person name="Clum A."/>
            <person name="Copeland A."/>
            <person name="Hainaut M."/>
            <person name="Haridas S."/>
            <person name="Labutti K."/>
            <person name="Lindquist E."/>
            <person name="Lipzen A."/>
            <person name="Khouja H.-R."/>
            <person name="Murat C."/>
            <person name="Ohm R."/>
            <person name="Olson A."/>
            <person name="Spatafora J."/>
            <person name="Veneault-Fourrey C."/>
            <person name="Henrissat B."/>
            <person name="Grigoriev I."/>
            <person name="Martin F."/>
            <person name="Perotto S."/>
        </authorList>
    </citation>
    <scope>NUCLEOTIDE SEQUENCE [LARGE SCALE GENOMIC DNA]</scope>
    <source>
        <strain evidence="5 6">F</strain>
    </source>
</reference>
<dbReference type="InterPro" id="IPR008030">
    <property type="entry name" value="NmrA-like"/>
</dbReference>
<keyword evidence="3" id="KW-0560">Oxidoreductase</keyword>
<evidence type="ECO:0000313" key="5">
    <source>
        <dbReference type="EMBL" id="PMD45523.1"/>
    </source>
</evidence>
<evidence type="ECO:0000256" key="1">
    <source>
        <dbReference type="ARBA" id="ARBA00005725"/>
    </source>
</evidence>
<dbReference type="InterPro" id="IPR051609">
    <property type="entry name" value="NmrA/Isoflavone_reductase-like"/>
</dbReference>
<accession>A0A2J6S430</accession>
<dbReference type="AlphaFoldDB" id="A0A2J6S430"/>
<dbReference type="GO" id="GO:0016491">
    <property type="term" value="F:oxidoreductase activity"/>
    <property type="evidence" value="ECO:0007669"/>
    <property type="project" value="UniProtKB-KW"/>
</dbReference>
<dbReference type="OrthoDB" id="419598at2759"/>
<feature type="domain" description="NmrA-like" evidence="4">
    <location>
        <begin position="3"/>
        <end position="255"/>
    </location>
</feature>
<evidence type="ECO:0000256" key="3">
    <source>
        <dbReference type="ARBA" id="ARBA00023002"/>
    </source>
</evidence>
<comment type="similarity">
    <text evidence="1">Belongs to the NmrA-type oxidoreductase family. Isoflavone reductase subfamily.</text>
</comment>
<dbReference type="EMBL" id="KZ613940">
    <property type="protein sequence ID" value="PMD45523.1"/>
    <property type="molecule type" value="Genomic_DNA"/>
</dbReference>
<evidence type="ECO:0000256" key="2">
    <source>
        <dbReference type="ARBA" id="ARBA00022857"/>
    </source>
</evidence>
<sequence length="321" mass="35374">MVRVAIAGGTGHLGRTLVEGLVESGDHDIFVLTRAATTIFDSLPSVHILVVSYDTQDALQKTLEEHKIEVVLSTLSPAFKTFDAQIRLIRACAAADSVKRFAPSEWLLDFEKENQIPFGIYHRDTVQELRKYATLEWTLFHTGYFLDYFGQPWAPTHMPSEVPFIDIEACQATIPGTGEELVAWTHTIDVAKFVGRAIAMQPGTWKEHSWIVGDKVSFHQILAAAEQARGVRFEVTYDSLEKLRTGRVTPIPANTAHAALYSSPEFDAMPILIAMFAGIGAAMAAGDLDIAAEDSLNAQFPGIETIKVVGFIEKYWGGKHA</sequence>
<gene>
    <name evidence="5" type="ORF">L207DRAFT_481905</name>
</gene>
<organism evidence="5 6">
    <name type="scientific">Hyaloscypha variabilis (strain UAMH 11265 / GT02V1 / F)</name>
    <name type="common">Meliniomyces variabilis</name>
    <dbReference type="NCBI Taxonomy" id="1149755"/>
    <lineage>
        <taxon>Eukaryota</taxon>
        <taxon>Fungi</taxon>
        <taxon>Dikarya</taxon>
        <taxon>Ascomycota</taxon>
        <taxon>Pezizomycotina</taxon>
        <taxon>Leotiomycetes</taxon>
        <taxon>Helotiales</taxon>
        <taxon>Hyaloscyphaceae</taxon>
        <taxon>Hyaloscypha</taxon>
        <taxon>Hyaloscypha variabilis</taxon>
    </lineage>
</organism>
<dbReference type="SUPFAM" id="SSF51735">
    <property type="entry name" value="NAD(P)-binding Rossmann-fold domains"/>
    <property type="match status" value="1"/>
</dbReference>